<dbReference type="PANTHER" id="PTHR24100:SF151">
    <property type="entry name" value="ICOS LIGAND"/>
    <property type="match status" value="1"/>
</dbReference>
<protein>
    <recommendedName>
        <fullName evidence="5">Ig-like domain-containing protein</fullName>
    </recommendedName>
</protein>
<dbReference type="GO" id="GO:0005102">
    <property type="term" value="F:signaling receptor binding"/>
    <property type="evidence" value="ECO:0007669"/>
    <property type="project" value="TreeGrafter"/>
</dbReference>
<evidence type="ECO:0000256" key="1">
    <source>
        <dbReference type="ARBA" id="ARBA00004370"/>
    </source>
</evidence>
<reference evidence="6" key="1">
    <citation type="submission" date="2025-08" db="UniProtKB">
        <authorList>
            <consortium name="Ensembl"/>
        </authorList>
    </citation>
    <scope>IDENTIFICATION</scope>
</reference>
<feature type="chain" id="PRO_5017394345" description="Ig-like domain-containing protein" evidence="4">
    <location>
        <begin position="25"/>
        <end position="177"/>
    </location>
</feature>
<dbReference type="InterPro" id="IPR003599">
    <property type="entry name" value="Ig_sub"/>
</dbReference>
<keyword evidence="7" id="KW-1185">Reference proteome</keyword>
<dbReference type="PANTHER" id="PTHR24100">
    <property type="entry name" value="BUTYROPHILIN"/>
    <property type="match status" value="1"/>
</dbReference>
<evidence type="ECO:0000256" key="3">
    <source>
        <dbReference type="ARBA" id="ARBA00023319"/>
    </source>
</evidence>
<evidence type="ECO:0000313" key="7">
    <source>
        <dbReference type="Proteomes" id="UP000261480"/>
    </source>
</evidence>
<dbReference type="PROSITE" id="PS51257">
    <property type="entry name" value="PROKAR_LIPOPROTEIN"/>
    <property type="match status" value="1"/>
</dbReference>
<keyword evidence="3" id="KW-0393">Immunoglobulin domain</keyword>
<dbReference type="InterPro" id="IPR036179">
    <property type="entry name" value="Ig-like_dom_sf"/>
</dbReference>
<dbReference type="Ensembl" id="ENSPMET00000020747.1">
    <property type="protein sequence ID" value="ENSPMEP00000013131.1"/>
    <property type="gene ID" value="ENSPMEG00000015386.1"/>
</dbReference>
<dbReference type="Gene3D" id="2.60.40.10">
    <property type="entry name" value="Immunoglobulins"/>
    <property type="match status" value="1"/>
</dbReference>
<feature type="signal peptide" evidence="4">
    <location>
        <begin position="1"/>
        <end position="24"/>
    </location>
</feature>
<reference evidence="6" key="2">
    <citation type="submission" date="2025-09" db="UniProtKB">
        <authorList>
            <consortium name="Ensembl"/>
        </authorList>
    </citation>
    <scope>IDENTIFICATION</scope>
</reference>
<dbReference type="InterPro" id="IPR013783">
    <property type="entry name" value="Ig-like_fold"/>
</dbReference>
<keyword evidence="2" id="KW-0472">Membrane</keyword>
<dbReference type="InterPro" id="IPR013106">
    <property type="entry name" value="Ig_V-set"/>
</dbReference>
<dbReference type="Proteomes" id="UP000261480">
    <property type="component" value="Unplaced"/>
</dbReference>
<dbReference type="AlphaFoldDB" id="A0A3B3XDH5"/>
<dbReference type="SUPFAM" id="SSF48726">
    <property type="entry name" value="Immunoglobulin"/>
    <property type="match status" value="1"/>
</dbReference>
<accession>A0A3B3XDH5</accession>
<evidence type="ECO:0000256" key="2">
    <source>
        <dbReference type="ARBA" id="ARBA00023136"/>
    </source>
</evidence>
<dbReference type="GO" id="GO:0050852">
    <property type="term" value="P:T cell receptor signaling pathway"/>
    <property type="evidence" value="ECO:0007669"/>
    <property type="project" value="TreeGrafter"/>
</dbReference>
<name>A0A3B3XDH5_9TELE</name>
<evidence type="ECO:0000256" key="4">
    <source>
        <dbReference type="SAM" id="SignalP"/>
    </source>
</evidence>
<comment type="subcellular location">
    <subcellularLocation>
        <location evidence="1">Membrane</location>
    </subcellularLocation>
</comment>
<sequence>MSRPLGSLIHFGLSCIIFCFPVRQTKVHVGRDVILPCRAAVDADVTALEWTRPDLEHDGYVYLLRDGIPDPTRQHPSYRGRAALVDPQLKNGELSLVLRNTTRSDTGTYECRLIRQEGRQKRATIQREPVRIIQLLVLELGRSKEKGYSIQLCCLNGSIHYCKGTRKKKIFPVILKL</sequence>
<evidence type="ECO:0000313" key="6">
    <source>
        <dbReference type="Ensembl" id="ENSPMEP00000013131.1"/>
    </source>
</evidence>
<organism evidence="6 7">
    <name type="scientific">Poecilia mexicana</name>
    <dbReference type="NCBI Taxonomy" id="48701"/>
    <lineage>
        <taxon>Eukaryota</taxon>
        <taxon>Metazoa</taxon>
        <taxon>Chordata</taxon>
        <taxon>Craniata</taxon>
        <taxon>Vertebrata</taxon>
        <taxon>Euteleostomi</taxon>
        <taxon>Actinopterygii</taxon>
        <taxon>Neopterygii</taxon>
        <taxon>Teleostei</taxon>
        <taxon>Neoteleostei</taxon>
        <taxon>Acanthomorphata</taxon>
        <taxon>Ovalentaria</taxon>
        <taxon>Atherinomorphae</taxon>
        <taxon>Cyprinodontiformes</taxon>
        <taxon>Poeciliidae</taxon>
        <taxon>Poeciliinae</taxon>
        <taxon>Poecilia</taxon>
    </lineage>
</organism>
<dbReference type="STRING" id="48701.ENSPMEP00000013131"/>
<evidence type="ECO:0000259" key="5">
    <source>
        <dbReference type="PROSITE" id="PS50835"/>
    </source>
</evidence>
<dbReference type="GO" id="GO:0001817">
    <property type="term" value="P:regulation of cytokine production"/>
    <property type="evidence" value="ECO:0007669"/>
    <property type="project" value="TreeGrafter"/>
</dbReference>
<dbReference type="SMART" id="SM00409">
    <property type="entry name" value="IG"/>
    <property type="match status" value="1"/>
</dbReference>
<dbReference type="Pfam" id="PF07686">
    <property type="entry name" value="V-set"/>
    <property type="match status" value="1"/>
</dbReference>
<dbReference type="InterPro" id="IPR050504">
    <property type="entry name" value="IgSF_BTN/MOG"/>
</dbReference>
<dbReference type="PROSITE" id="PS50835">
    <property type="entry name" value="IG_LIKE"/>
    <property type="match status" value="1"/>
</dbReference>
<dbReference type="InterPro" id="IPR007110">
    <property type="entry name" value="Ig-like_dom"/>
</dbReference>
<feature type="domain" description="Ig-like" evidence="5">
    <location>
        <begin position="4"/>
        <end position="126"/>
    </location>
</feature>
<keyword evidence="4" id="KW-0732">Signal</keyword>
<dbReference type="GO" id="GO:0009897">
    <property type="term" value="C:external side of plasma membrane"/>
    <property type="evidence" value="ECO:0007669"/>
    <property type="project" value="TreeGrafter"/>
</dbReference>
<proteinExistence type="predicted"/>